<dbReference type="AlphaFoldDB" id="A0A378T9I9"/>
<accession>A0A378T9I9</accession>
<sequence>MFEIMTQEGRLARIAELERLKSAHAAEQAVLAAEFDAQRRSDEAARGVPATQRGRGVGAEIALARRESPNTGGRHLGFARALVHEMPHTLAALATGALSEWRATLIVRESACLSVEHRRQLDEELCGDPTRLDGCGNARIEAEAKAIAYRLDPRAIVERAARAEHDRTVTIRPAPDCMTYVTATLPVAQGVSVYAALKRSADTTCDGRGRGQVMADTLVERVTGLADADAVSVAVNLVLSDETLMGGDDPATLSDYGPIPAEIACRLVEKAVTHPQAKATLRKLYARPSTGALIALQSQARAFPKALAAFIKLRDQRCRTPYCDAPVRHSDHITPWSKKGTTSADNGQGLCEHCNYLKELATWTVRVQAHESGRHQTIIETPTGTCHHSQAPPILPGRRTRDHTPVEHHARVLLYDLHAA</sequence>
<dbReference type="Proteomes" id="UP000254978">
    <property type="component" value="Unassembled WGS sequence"/>
</dbReference>
<feature type="domain" description="HNH nuclease" evidence="2">
    <location>
        <begin position="306"/>
        <end position="356"/>
    </location>
</feature>
<proteinExistence type="inferred from homology"/>
<protein>
    <submittedName>
        <fullName evidence="3">HNH endonuclease</fullName>
    </submittedName>
</protein>
<name>A0A378T9I9_9MYCO</name>
<evidence type="ECO:0000256" key="1">
    <source>
        <dbReference type="ARBA" id="ARBA00023450"/>
    </source>
</evidence>
<dbReference type="GO" id="GO:0008270">
    <property type="term" value="F:zinc ion binding"/>
    <property type="evidence" value="ECO:0007669"/>
    <property type="project" value="InterPro"/>
</dbReference>
<evidence type="ECO:0000259" key="2">
    <source>
        <dbReference type="SMART" id="SM00507"/>
    </source>
</evidence>
<dbReference type="InterPro" id="IPR003870">
    <property type="entry name" value="DUF222"/>
</dbReference>
<dbReference type="Gene3D" id="1.10.30.50">
    <property type="match status" value="1"/>
</dbReference>
<reference evidence="3 4" key="1">
    <citation type="submission" date="2018-06" db="EMBL/GenBank/DDBJ databases">
        <authorList>
            <consortium name="Pathogen Informatics"/>
            <person name="Doyle S."/>
        </authorList>
    </citation>
    <scope>NUCLEOTIDE SEQUENCE [LARGE SCALE GENOMIC DNA]</scope>
    <source>
        <strain evidence="3 4">NCTC10821</strain>
    </source>
</reference>
<dbReference type="InterPro" id="IPR003615">
    <property type="entry name" value="HNH_nuc"/>
</dbReference>
<dbReference type="GO" id="GO:0003676">
    <property type="term" value="F:nucleic acid binding"/>
    <property type="evidence" value="ECO:0007669"/>
    <property type="project" value="InterPro"/>
</dbReference>
<comment type="similarity">
    <text evidence="1">Belongs to the Rv1128c/1148c/1588c/1702c/1945/3466 family.</text>
</comment>
<dbReference type="EMBL" id="UGQT01000001">
    <property type="protein sequence ID" value="STZ57508.1"/>
    <property type="molecule type" value="Genomic_DNA"/>
</dbReference>
<dbReference type="InterPro" id="IPR002711">
    <property type="entry name" value="HNH"/>
</dbReference>
<keyword evidence="4" id="KW-1185">Reference proteome</keyword>
<keyword evidence="3" id="KW-0540">Nuclease</keyword>
<gene>
    <name evidence="3" type="ORF">NCTC10821_01010</name>
</gene>
<keyword evidence="3" id="KW-0255">Endonuclease</keyword>
<keyword evidence="3" id="KW-0378">Hydrolase</keyword>
<evidence type="ECO:0000313" key="4">
    <source>
        <dbReference type="Proteomes" id="UP000254978"/>
    </source>
</evidence>
<organism evidence="3 4">
    <name type="scientific">Mycolicibacterium tokaiense</name>
    <dbReference type="NCBI Taxonomy" id="39695"/>
    <lineage>
        <taxon>Bacteria</taxon>
        <taxon>Bacillati</taxon>
        <taxon>Actinomycetota</taxon>
        <taxon>Actinomycetes</taxon>
        <taxon>Mycobacteriales</taxon>
        <taxon>Mycobacteriaceae</taxon>
        <taxon>Mycolicibacterium</taxon>
    </lineage>
</organism>
<dbReference type="Pfam" id="PF02720">
    <property type="entry name" value="DUF222"/>
    <property type="match status" value="1"/>
</dbReference>
<dbReference type="CDD" id="cd00085">
    <property type="entry name" value="HNHc"/>
    <property type="match status" value="1"/>
</dbReference>
<dbReference type="SMART" id="SM00507">
    <property type="entry name" value="HNHc"/>
    <property type="match status" value="1"/>
</dbReference>
<dbReference type="Pfam" id="PF01844">
    <property type="entry name" value="HNH"/>
    <property type="match status" value="1"/>
</dbReference>
<dbReference type="OrthoDB" id="5241234at2"/>
<evidence type="ECO:0000313" key="3">
    <source>
        <dbReference type="EMBL" id="STZ57508.1"/>
    </source>
</evidence>
<dbReference type="RefSeq" id="WP_115277699.1">
    <property type="nucleotide sequence ID" value="NZ_AP022600.1"/>
</dbReference>
<dbReference type="GO" id="GO:0004519">
    <property type="term" value="F:endonuclease activity"/>
    <property type="evidence" value="ECO:0007669"/>
    <property type="project" value="UniProtKB-KW"/>
</dbReference>